<accession>A0A414AT07</accession>
<reference evidence="1 2" key="1">
    <citation type="submission" date="2018-08" db="EMBL/GenBank/DDBJ databases">
        <title>A genome reference for cultivated species of the human gut microbiota.</title>
        <authorList>
            <person name="Zou Y."/>
            <person name="Xue W."/>
            <person name="Luo G."/>
        </authorList>
    </citation>
    <scope>NUCLEOTIDE SEQUENCE [LARGE SCALE GENOMIC DNA]</scope>
    <source>
        <strain evidence="1 2">AM35-14</strain>
    </source>
</reference>
<dbReference type="AlphaFoldDB" id="A0A414AT07"/>
<sequence>MKNYAIKSIAREQALLKMKLTPYSLIGDSVSYRAGYIRALQDLGLIDGLSAARMLMEVEAMDWRR</sequence>
<proteinExistence type="predicted"/>
<name>A0A414AT07_9FIRM</name>
<evidence type="ECO:0000313" key="1">
    <source>
        <dbReference type="EMBL" id="RHC54637.1"/>
    </source>
</evidence>
<protein>
    <submittedName>
        <fullName evidence="1">Uncharacterized protein</fullName>
    </submittedName>
</protein>
<dbReference type="Proteomes" id="UP000283975">
    <property type="component" value="Unassembled WGS sequence"/>
</dbReference>
<dbReference type="EMBL" id="QSHZ01000020">
    <property type="protein sequence ID" value="RHC54637.1"/>
    <property type="molecule type" value="Genomic_DNA"/>
</dbReference>
<organism evidence="1 2">
    <name type="scientific">Enterocloster bolteae</name>
    <dbReference type="NCBI Taxonomy" id="208479"/>
    <lineage>
        <taxon>Bacteria</taxon>
        <taxon>Bacillati</taxon>
        <taxon>Bacillota</taxon>
        <taxon>Clostridia</taxon>
        <taxon>Lachnospirales</taxon>
        <taxon>Lachnospiraceae</taxon>
        <taxon>Enterocloster</taxon>
    </lineage>
</organism>
<evidence type="ECO:0000313" key="2">
    <source>
        <dbReference type="Proteomes" id="UP000283975"/>
    </source>
</evidence>
<gene>
    <name evidence="1" type="ORF">DW839_18230</name>
</gene>
<comment type="caution">
    <text evidence="1">The sequence shown here is derived from an EMBL/GenBank/DDBJ whole genome shotgun (WGS) entry which is preliminary data.</text>
</comment>